<sequence>MLGHDPATGVVPLLDVNNTLPGNDRSRAELAAFDLQESGPRACRQAAPGGPTASATY</sequence>
<evidence type="ECO:0000313" key="1">
    <source>
        <dbReference type="EMBL" id="GAA3918439.1"/>
    </source>
</evidence>
<reference evidence="2" key="1">
    <citation type="journal article" date="2019" name="Int. J. Syst. Evol. Microbiol.">
        <title>The Global Catalogue of Microorganisms (GCM) 10K type strain sequencing project: providing services to taxonomists for standard genome sequencing and annotation.</title>
        <authorList>
            <consortium name="The Broad Institute Genomics Platform"/>
            <consortium name="The Broad Institute Genome Sequencing Center for Infectious Disease"/>
            <person name="Wu L."/>
            <person name="Ma J."/>
        </authorList>
    </citation>
    <scope>NUCLEOTIDE SEQUENCE [LARGE SCALE GENOMIC DNA]</scope>
    <source>
        <strain evidence="2">JCM 16916</strain>
    </source>
</reference>
<accession>A0ABP7MD33</accession>
<keyword evidence="2" id="KW-1185">Reference proteome</keyword>
<name>A0ABP7MD33_9GAMM</name>
<proteinExistence type="predicted"/>
<gene>
    <name evidence="1" type="ORF">GCM10022229_10070</name>
</gene>
<comment type="caution">
    <text evidence="1">The sequence shown here is derived from an EMBL/GenBank/DDBJ whole genome shotgun (WGS) entry which is preliminary data.</text>
</comment>
<organism evidence="1 2">
    <name type="scientific">Luteimonas lutimaris</name>
    <dbReference type="NCBI Taxonomy" id="698645"/>
    <lineage>
        <taxon>Bacteria</taxon>
        <taxon>Pseudomonadati</taxon>
        <taxon>Pseudomonadota</taxon>
        <taxon>Gammaproteobacteria</taxon>
        <taxon>Lysobacterales</taxon>
        <taxon>Lysobacteraceae</taxon>
        <taxon>Luteimonas</taxon>
    </lineage>
</organism>
<protein>
    <submittedName>
        <fullName evidence="1">Uncharacterized protein</fullName>
    </submittedName>
</protein>
<dbReference type="Proteomes" id="UP001501727">
    <property type="component" value="Unassembled WGS sequence"/>
</dbReference>
<dbReference type="EMBL" id="BAAAZU010000004">
    <property type="protein sequence ID" value="GAA3918439.1"/>
    <property type="molecule type" value="Genomic_DNA"/>
</dbReference>
<evidence type="ECO:0000313" key="2">
    <source>
        <dbReference type="Proteomes" id="UP001501727"/>
    </source>
</evidence>